<dbReference type="InterPro" id="IPR032675">
    <property type="entry name" value="LRR_dom_sf"/>
</dbReference>
<feature type="domain" description="Disease resistance N-terminal" evidence="9">
    <location>
        <begin position="5"/>
        <end position="96"/>
    </location>
</feature>
<keyword evidence="2" id="KW-0433">Leucine-rich repeat</keyword>
<dbReference type="SUPFAM" id="SSF52540">
    <property type="entry name" value="P-loop containing nucleoside triphosphate hydrolases"/>
    <property type="match status" value="1"/>
</dbReference>
<feature type="domain" description="NB-ARC" evidence="8">
    <location>
        <begin position="192"/>
        <end position="357"/>
    </location>
</feature>
<dbReference type="FunFam" id="1.10.10.10:FF:000322">
    <property type="entry name" value="Probable disease resistance protein At1g63360"/>
    <property type="match status" value="1"/>
</dbReference>
<feature type="domain" description="Disease resistance R13L4/SHOC-2-like LRR" evidence="11">
    <location>
        <begin position="542"/>
        <end position="695"/>
    </location>
</feature>
<dbReference type="InterPro" id="IPR027417">
    <property type="entry name" value="P-loop_NTPase"/>
</dbReference>
<keyword evidence="3" id="KW-0677">Repeat</keyword>
<evidence type="ECO:0000256" key="1">
    <source>
        <dbReference type="ARBA" id="ARBA00008894"/>
    </source>
</evidence>
<sequence>MADAIVSEVVGRIATMLEDKIRYEVNLVKGVKKELQNLSKKLNKIRMVLDDAEKKAVNDQIVKSWLKELEATSYEMDDILDEWNYSLLKHKMEDFAEPEPEPVQKRGCSFIPSSCLCFNDISFRRDIAKKIEHVKARLEQIYKDRNDFNFVISLPTTDPVPVPESHREQSTSSIDFNNVCGSDIYKKRDDIMKNMMVNGDDTQILSIVGTGGLGKTTLAQLIFNHPQFEKDWLKIWVCVSDPFIATVVAKNIVESVGTETIPPNTNQLELVLQKVKASVSGKKFLLVLDDVWTDDNKKWEPLQISLQCGAVGSKILVTTRKETVAKMFRTLDDDMYHPNKLSEEECWSLLRDTSLPGKSEKECGKFEDVGKKIASKCNGLPLAAVVLGRLLQFKDLEGWEHVEKSEIWELENAKVELFPHLVLSYNELSPTLKRCFSYCAVYPKGRRIHAETLIEEWMAQGYLGSDSGNGAAELKGRENLRNLAMRSLFQDIEKSESGEQIEWCKMHDIVHDFALSLRKNDEKETSCQVCDSSLVSHVQEYRSLSCIYYVTPVFERDRSFKVCDCMKSVRVFRIERSRQMGMETLIHLRWLDISFITLSKDDLEIICRLYFLQTLLLSGCNLTEIPQQIGSLNQLRRLDLSNNGELKELPESMGSLVELRTLSLADCSLKVICRGIGNLVQLRRLDLSWNRELKELPESMGSLVELRTLSLAHCSLEEIGREIGNLVQLRQLDLRLNDELKELPESMGSLVELQILKIEGTSINCLPEALGELSNLHTLGLCPFKVGSQYNKLGLLKNLYRHHTVSLHLKIYLSSMSEMVDLVEDARQAQLNTLLQELETLEISFNGTMNEMEQSSIWMEVVEALVPHHKLNNLKISGYEGSRLPHWMSSPLNFIKQIYLRNLSEVSSLPAMGKLPSLEILSIYSAEQLMFVGREFLGIESSSHDIVVVAFPKLKQLTFHMCRNWEEWEDVTEEEEESAAISIMPCLTELTIESCESLKKLPHRLLRKVSSSLLWMDISGSSELVKTYGEDEEDGYSFSVMVFFHHGCFNEVRPLSDHSVVFKQDRASFDQLDRYPPQLDPDPPDSVDWGQPYHPYYQSTAAARQPHAYQPQTQTFITPFGQQISIDMDQIVHQRNPDAGYHQDFQKDLEEQRVTDEKKGHFMGDRNQILSKSDQFSAPANASPSIVTDPKAAQSRVSLANHKAKALLSKNLVAILDEGGDCMQRKIREGLLLHAEERILIQI</sequence>
<evidence type="ECO:0000259" key="11">
    <source>
        <dbReference type="Pfam" id="PF23598"/>
    </source>
</evidence>
<dbReference type="InterPro" id="IPR036388">
    <property type="entry name" value="WH-like_DNA-bd_sf"/>
</dbReference>
<dbReference type="GO" id="GO:0006952">
    <property type="term" value="P:defense response"/>
    <property type="evidence" value="ECO:0007669"/>
    <property type="project" value="UniProtKB-KW"/>
</dbReference>
<dbReference type="Pfam" id="PF23598">
    <property type="entry name" value="LRR_14"/>
    <property type="match status" value="2"/>
</dbReference>
<keyword evidence="7" id="KW-0175">Coiled coil</keyword>
<name>A0A8X8WQ40_SALSN</name>
<dbReference type="AlphaFoldDB" id="A0A8X8WQ40"/>
<keyword evidence="13" id="KW-1185">Reference proteome</keyword>
<dbReference type="Gene3D" id="3.40.50.300">
    <property type="entry name" value="P-loop containing nucleotide triphosphate hydrolases"/>
    <property type="match status" value="1"/>
</dbReference>
<dbReference type="GO" id="GO:0051707">
    <property type="term" value="P:response to other organism"/>
    <property type="evidence" value="ECO:0007669"/>
    <property type="project" value="UniProtKB-ARBA"/>
</dbReference>
<evidence type="ECO:0000256" key="7">
    <source>
        <dbReference type="SAM" id="Coils"/>
    </source>
</evidence>
<comment type="caution">
    <text evidence="12">The sequence shown here is derived from an EMBL/GenBank/DDBJ whole genome shotgun (WGS) entry which is preliminary data.</text>
</comment>
<gene>
    <name evidence="12" type="ORF">SASPL_139454</name>
</gene>
<dbReference type="EMBL" id="PNBA02000015">
    <property type="protein sequence ID" value="KAG6398004.1"/>
    <property type="molecule type" value="Genomic_DNA"/>
</dbReference>
<evidence type="ECO:0000256" key="3">
    <source>
        <dbReference type="ARBA" id="ARBA00022737"/>
    </source>
</evidence>
<dbReference type="SUPFAM" id="SSF52058">
    <property type="entry name" value="L domain-like"/>
    <property type="match status" value="2"/>
</dbReference>
<dbReference type="InterPro" id="IPR055414">
    <property type="entry name" value="LRR_R13L4/SHOC2-like"/>
</dbReference>
<evidence type="ECO:0000259" key="9">
    <source>
        <dbReference type="Pfam" id="PF18052"/>
    </source>
</evidence>
<dbReference type="InterPro" id="IPR038005">
    <property type="entry name" value="RX-like_CC"/>
</dbReference>
<organism evidence="12">
    <name type="scientific">Salvia splendens</name>
    <name type="common">Scarlet sage</name>
    <dbReference type="NCBI Taxonomy" id="180675"/>
    <lineage>
        <taxon>Eukaryota</taxon>
        <taxon>Viridiplantae</taxon>
        <taxon>Streptophyta</taxon>
        <taxon>Embryophyta</taxon>
        <taxon>Tracheophyta</taxon>
        <taxon>Spermatophyta</taxon>
        <taxon>Magnoliopsida</taxon>
        <taxon>eudicotyledons</taxon>
        <taxon>Gunneridae</taxon>
        <taxon>Pentapetalae</taxon>
        <taxon>asterids</taxon>
        <taxon>lamiids</taxon>
        <taxon>Lamiales</taxon>
        <taxon>Lamiaceae</taxon>
        <taxon>Nepetoideae</taxon>
        <taxon>Mentheae</taxon>
        <taxon>Salviinae</taxon>
        <taxon>Salvia</taxon>
        <taxon>Salvia subgen. Calosphace</taxon>
        <taxon>core Calosphace</taxon>
    </lineage>
</organism>
<dbReference type="InterPro" id="IPR002182">
    <property type="entry name" value="NB-ARC"/>
</dbReference>
<evidence type="ECO:0000313" key="13">
    <source>
        <dbReference type="Proteomes" id="UP000298416"/>
    </source>
</evidence>
<evidence type="ECO:0008006" key="14">
    <source>
        <dbReference type="Google" id="ProtNLM"/>
    </source>
</evidence>
<dbReference type="Gene3D" id="1.10.8.430">
    <property type="entry name" value="Helical domain of apoptotic protease-activating factors"/>
    <property type="match status" value="1"/>
</dbReference>
<dbReference type="Pfam" id="PF23559">
    <property type="entry name" value="WHD_DRP"/>
    <property type="match status" value="1"/>
</dbReference>
<dbReference type="Proteomes" id="UP000298416">
    <property type="component" value="Unassembled WGS sequence"/>
</dbReference>
<accession>A0A8X8WQ40</accession>
<reference evidence="12" key="2">
    <citation type="submission" date="2020-08" db="EMBL/GenBank/DDBJ databases">
        <title>Plant Genome Project.</title>
        <authorList>
            <person name="Zhang R.-G."/>
        </authorList>
    </citation>
    <scope>NUCLEOTIDE SEQUENCE</scope>
    <source>
        <strain evidence="12">Huo1</strain>
        <tissue evidence="12">Leaf</tissue>
    </source>
</reference>
<evidence type="ECO:0000313" key="12">
    <source>
        <dbReference type="EMBL" id="KAG6398004.1"/>
    </source>
</evidence>
<comment type="similarity">
    <text evidence="1">Belongs to the disease resistance NB-LRR family.</text>
</comment>
<evidence type="ECO:0000256" key="5">
    <source>
        <dbReference type="ARBA" id="ARBA00022821"/>
    </source>
</evidence>
<feature type="domain" description="Disease resistance R13L4/SHOC-2-like LRR" evidence="11">
    <location>
        <begin position="699"/>
        <end position="992"/>
    </location>
</feature>
<keyword evidence="6" id="KW-0067">ATP-binding</keyword>
<dbReference type="Gene3D" id="1.10.10.10">
    <property type="entry name" value="Winged helix-like DNA-binding domain superfamily/Winged helix DNA-binding domain"/>
    <property type="match status" value="1"/>
</dbReference>
<keyword evidence="5" id="KW-0611">Plant defense</keyword>
<dbReference type="InterPro" id="IPR003591">
    <property type="entry name" value="Leu-rich_rpt_typical-subtyp"/>
</dbReference>
<dbReference type="PANTHER" id="PTHR36766:SF40">
    <property type="entry name" value="DISEASE RESISTANCE PROTEIN RGA3"/>
    <property type="match status" value="1"/>
</dbReference>
<evidence type="ECO:0000256" key="6">
    <source>
        <dbReference type="ARBA" id="ARBA00022840"/>
    </source>
</evidence>
<proteinExistence type="inferred from homology"/>
<evidence type="ECO:0000256" key="4">
    <source>
        <dbReference type="ARBA" id="ARBA00022741"/>
    </source>
</evidence>
<dbReference type="InterPro" id="IPR041118">
    <property type="entry name" value="Rx_N"/>
</dbReference>
<evidence type="ECO:0000259" key="8">
    <source>
        <dbReference type="Pfam" id="PF00931"/>
    </source>
</evidence>
<feature type="domain" description="Disease resistance protein winged helix" evidence="10">
    <location>
        <begin position="441"/>
        <end position="514"/>
    </location>
</feature>
<dbReference type="Pfam" id="PF18052">
    <property type="entry name" value="Rx_N"/>
    <property type="match status" value="1"/>
</dbReference>
<dbReference type="Pfam" id="PF00931">
    <property type="entry name" value="NB-ARC"/>
    <property type="match status" value="1"/>
</dbReference>
<dbReference type="SMART" id="SM00369">
    <property type="entry name" value="LRR_TYP"/>
    <property type="match status" value="5"/>
</dbReference>
<dbReference type="PANTHER" id="PTHR36766">
    <property type="entry name" value="PLANT BROAD-SPECTRUM MILDEW RESISTANCE PROTEIN RPW8"/>
    <property type="match status" value="1"/>
</dbReference>
<dbReference type="Gene3D" id="3.80.10.10">
    <property type="entry name" value="Ribonuclease Inhibitor"/>
    <property type="match status" value="2"/>
</dbReference>
<reference evidence="12" key="1">
    <citation type="submission" date="2018-01" db="EMBL/GenBank/DDBJ databases">
        <authorList>
            <person name="Mao J.F."/>
        </authorList>
    </citation>
    <scope>NUCLEOTIDE SEQUENCE</scope>
    <source>
        <strain evidence="12">Huo1</strain>
        <tissue evidence="12">Leaf</tissue>
    </source>
</reference>
<dbReference type="InterPro" id="IPR042197">
    <property type="entry name" value="Apaf_helical"/>
</dbReference>
<evidence type="ECO:0000259" key="10">
    <source>
        <dbReference type="Pfam" id="PF23559"/>
    </source>
</evidence>
<protein>
    <recommendedName>
        <fullName evidence="14">Disease resistance protein RPM1</fullName>
    </recommendedName>
</protein>
<evidence type="ECO:0000256" key="2">
    <source>
        <dbReference type="ARBA" id="ARBA00022614"/>
    </source>
</evidence>
<dbReference type="PRINTS" id="PR00364">
    <property type="entry name" value="DISEASERSIST"/>
</dbReference>
<dbReference type="Gene3D" id="1.20.5.4130">
    <property type="match status" value="1"/>
</dbReference>
<feature type="coiled-coil region" evidence="7">
    <location>
        <begin position="28"/>
        <end position="55"/>
    </location>
</feature>
<keyword evidence="4" id="KW-0547">Nucleotide-binding</keyword>
<dbReference type="InterPro" id="IPR058922">
    <property type="entry name" value="WHD_DRP"/>
</dbReference>
<dbReference type="GO" id="GO:0043531">
    <property type="term" value="F:ADP binding"/>
    <property type="evidence" value="ECO:0007669"/>
    <property type="project" value="InterPro"/>
</dbReference>
<dbReference type="CDD" id="cd14798">
    <property type="entry name" value="RX-CC_like"/>
    <property type="match status" value="1"/>
</dbReference>
<dbReference type="GO" id="GO:0005524">
    <property type="term" value="F:ATP binding"/>
    <property type="evidence" value="ECO:0007669"/>
    <property type="project" value="UniProtKB-KW"/>
</dbReference>